<dbReference type="InterPro" id="IPR008972">
    <property type="entry name" value="Cupredoxin"/>
</dbReference>
<feature type="signal peptide" evidence="2">
    <location>
        <begin position="1"/>
        <end position="21"/>
    </location>
</feature>
<dbReference type="AlphaFoldDB" id="A0A6A5YX43"/>
<reference evidence="3" key="1">
    <citation type="journal article" date="2020" name="Stud. Mycol.">
        <title>101 Dothideomycetes genomes: a test case for predicting lifestyles and emergence of pathogens.</title>
        <authorList>
            <person name="Haridas S."/>
            <person name="Albert R."/>
            <person name="Binder M."/>
            <person name="Bloem J."/>
            <person name="Labutti K."/>
            <person name="Salamov A."/>
            <person name="Andreopoulos B."/>
            <person name="Baker S."/>
            <person name="Barry K."/>
            <person name="Bills G."/>
            <person name="Bluhm B."/>
            <person name="Cannon C."/>
            <person name="Castanera R."/>
            <person name="Culley D."/>
            <person name="Daum C."/>
            <person name="Ezra D."/>
            <person name="Gonzalez J."/>
            <person name="Henrissat B."/>
            <person name="Kuo A."/>
            <person name="Liang C."/>
            <person name="Lipzen A."/>
            <person name="Lutzoni F."/>
            <person name="Magnuson J."/>
            <person name="Mondo S."/>
            <person name="Nolan M."/>
            <person name="Ohm R."/>
            <person name="Pangilinan J."/>
            <person name="Park H.-J."/>
            <person name="Ramirez L."/>
            <person name="Alfaro M."/>
            <person name="Sun H."/>
            <person name="Tritt A."/>
            <person name="Yoshinaga Y."/>
            <person name="Zwiers L.-H."/>
            <person name="Turgeon B."/>
            <person name="Goodwin S."/>
            <person name="Spatafora J."/>
            <person name="Crous P."/>
            <person name="Grigoriev I."/>
        </authorList>
    </citation>
    <scope>NUCLEOTIDE SEQUENCE</scope>
    <source>
        <strain evidence="3">CBS 627.86</strain>
    </source>
</reference>
<dbReference type="InterPro" id="IPR052953">
    <property type="entry name" value="Ser-rich/MCO-related"/>
</dbReference>
<organism evidence="3 4">
    <name type="scientific">Lophiotrema nucula</name>
    <dbReference type="NCBI Taxonomy" id="690887"/>
    <lineage>
        <taxon>Eukaryota</taxon>
        <taxon>Fungi</taxon>
        <taxon>Dikarya</taxon>
        <taxon>Ascomycota</taxon>
        <taxon>Pezizomycotina</taxon>
        <taxon>Dothideomycetes</taxon>
        <taxon>Pleosporomycetidae</taxon>
        <taxon>Pleosporales</taxon>
        <taxon>Lophiotremataceae</taxon>
        <taxon>Lophiotrema</taxon>
    </lineage>
</organism>
<sequence length="226" mass="22635">MVSSKFVAALGALLSTPLAFAQYYPAGNATSTNAANPTGTGSPSAAQTVSVGVDSTGAAALVFTPDTIHANPGEEITFQFFPKNHSVVQADFNNPCNPSDNGIFSGFIPSSSGPADQVFTIKVKEDKPVWLYCAALKPAPHCAAGMVAVINPPKSGPNTLDAFRAAAKKTTTSTAPNTPNGGEVEKPSPSGTATGGPAQHTGAASNLVVSAGAVGGFMAAFAALLL</sequence>
<name>A0A6A5YX43_9PLEO</name>
<dbReference type="CDD" id="cd00920">
    <property type="entry name" value="Cupredoxin"/>
    <property type="match status" value="1"/>
</dbReference>
<evidence type="ECO:0000313" key="3">
    <source>
        <dbReference type="EMBL" id="KAF2111496.1"/>
    </source>
</evidence>
<dbReference type="EMBL" id="ML977334">
    <property type="protein sequence ID" value="KAF2111496.1"/>
    <property type="molecule type" value="Genomic_DNA"/>
</dbReference>
<feature type="region of interest" description="Disordered" evidence="1">
    <location>
        <begin position="170"/>
        <end position="200"/>
    </location>
</feature>
<feature type="chain" id="PRO_5025340421" evidence="2">
    <location>
        <begin position="22"/>
        <end position="226"/>
    </location>
</feature>
<evidence type="ECO:0000256" key="1">
    <source>
        <dbReference type="SAM" id="MobiDB-lite"/>
    </source>
</evidence>
<gene>
    <name evidence="3" type="ORF">BDV96DRAFT_582265</name>
</gene>
<keyword evidence="2" id="KW-0732">Signal</keyword>
<keyword evidence="4" id="KW-1185">Reference proteome</keyword>
<evidence type="ECO:0000313" key="4">
    <source>
        <dbReference type="Proteomes" id="UP000799770"/>
    </source>
</evidence>
<evidence type="ECO:0000256" key="2">
    <source>
        <dbReference type="SAM" id="SignalP"/>
    </source>
</evidence>
<dbReference type="PANTHER" id="PTHR34883">
    <property type="entry name" value="SERINE-RICH PROTEIN, PUTATIVE-RELATED-RELATED"/>
    <property type="match status" value="1"/>
</dbReference>
<dbReference type="SUPFAM" id="SSF49503">
    <property type="entry name" value="Cupredoxins"/>
    <property type="match status" value="1"/>
</dbReference>
<feature type="compositionally biased region" description="Low complexity" evidence="1">
    <location>
        <begin position="170"/>
        <end position="180"/>
    </location>
</feature>
<dbReference type="Gene3D" id="2.60.40.420">
    <property type="entry name" value="Cupredoxins - blue copper proteins"/>
    <property type="match status" value="1"/>
</dbReference>
<dbReference type="OrthoDB" id="2331100at2759"/>
<protein>
    <submittedName>
        <fullName evidence="3">Cupredoxin</fullName>
    </submittedName>
</protein>
<dbReference type="Proteomes" id="UP000799770">
    <property type="component" value="Unassembled WGS sequence"/>
</dbReference>
<proteinExistence type="predicted"/>
<dbReference type="PANTHER" id="PTHR34883:SF15">
    <property type="entry name" value="EXTRACELLULAR SERINE-RICH PROTEIN"/>
    <property type="match status" value="1"/>
</dbReference>
<accession>A0A6A5YX43</accession>